<dbReference type="AlphaFoldDB" id="A0A1A8XMQ5"/>
<proteinExistence type="predicted"/>
<reference evidence="3 4" key="1">
    <citation type="submission" date="2016-06" db="EMBL/GenBank/DDBJ databases">
        <authorList>
            <person name="Kjaerup R.B."/>
            <person name="Dalgaard T.S."/>
            <person name="Juul-Madsen H.R."/>
        </authorList>
    </citation>
    <scope>NUCLEOTIDE SEQUENCE [LARGE SCALE GENOMIC DNA]</scope>
    <source>
        <strain evidence="3">2</strain>
    </source>
</reference>
<evidence type="ECO:0000313" key="3">
    <source>
        <dbReference type="EMBL" id="SBT06454.1"/>
    </source>
</evidence>
<dbReference type="SUPFAM" id="SSF56563">
    <property type="entry name" value="Major capsid protein gp5"/>
    <property type="match status" value="1"/>
</dbReference>
<sequence>MTMEFGAQQAIQSIDGFKSTVIARLLSIEKKTDGVDQIATYTKGELENIRAKQREFADQLLQIERKGPSISDWRHDDYGTPGSRDSMGAKVWKEIRANSEIMAKVDKIRFEIKAAGDPLTTAVARTVQSAGVGSPGPMAIGVHNAFPVRYIGATSAIEYSRYTGLEGAAALQSSEGAAKAAVRPTFTLVSQTALTIAGYSKISKQALNDQQELQRAIDVTLRRSIAKALDSELNSGAWGGLLTLATAYTSLVYDGLADAASEAVATMQEAGFVPDTVVMRPADWLAITTAKATGSGEYLSGAYLAPLPELLRGMKVVLSPTVTAGKVLVVDSSQIELLVVEDLNVEIGTDADDFTKNVRTILGELRVVPTFRAVGAARLITPA</sequence>
<dbReference type="InterPro" id="IPR054612">
    <property type="entry name" value="Phage_capsid-like_C"/>
</dbReference>
<feature type="domain" description="Phage capsid-like C-terminal" evidence="2">
    <location>
        <begin position="154"/>
        <end position="367"/>
    </location>
</feature>
<dbReference type="RefSeq" id="WP_186410506.1">
    <property type="nucleotide sequence ID" value="NZ_FLQY01000100.1"/>
</dbReference>
<organism evidence="3 4">
    <name type="scientific">Candidatus Propionivibrio aalborgensis</name>
    <dbReference type="NCBI Taxonomy" id="1860101"/>
    <lineage>
        <taxon>Bacteria</taxon>
        <taxon>Pseudomonadati</taxon>
        <taxon>Pseudomonadota</taxon>
        <taxon>Betaproteobacteria</taxon>
        <taxon>Rhodocyclales</taxon>
        <taxon>Rhodocyclaceae</taxon>
        <taxon>Propionivibrio</taxon>
    </lineage>
</organism>
<gene>
    <name evidence="3" type="ORF">PROAA_1890016</name>
</gene>
<dbReference type="Gene3D" id="3.30.2320.10">
    <property type="entry name" value="hypothetical protein PF0899 domain"/>
    <property type="match status" value="1"/>
</dbReference>
<dbReference type="EMBL" id="FLQY01000100">
    <property type="protein sequence ID" value="SBT06454.1"/>
    <property type="molecule type" value="Genomic_DNA"/>
</dbReference>
<evidence type="ECO:0000256" key="1">
    <source>
        <dbReference type="ARBA" id="ARBA00004328"/>
    </source>
</evidence>
<keyword evidence="4" id="KW-1185">Reference proteome</keyword>
<accession>A0A1A8XMQ5</accession>
<evidence type="ECO:0000259" key="2">
    <source>
        <dbReference type="Pfam" id="PF05065"/>
    </source>
</evidence>
<evidence type="ECO:0000313" key="4">
    <source>
        <dbReference type="Proteomes" id="UP000199600"/>
    </source>
</evidence>
<dbReference type="Proteomes" id="UP000199600">
    <property type="component" value="Unassembled WGS sequence"/>
</dbReference>
<dbReference type="InterPro" id="IPR024455">
    <property type="entry name" value="Phage_capsid"/>
</dbReference>
<protein>
    <recommendedName>
        <fullName evidence="2">Phage capsid-like C-terminal domain-containing protein</fullName>
    </recommendedName>
</protein>
<dbReference type="Gene3D" id="3.30.2400.10">
    <property type="entry name" value="Major capsid protein gp5"/>
    <property type="match status" value="1"/>
</dbReference>
<dbReference type="Pfam" id="PF05065">
    <property type="entry name" value="Phage_capsid"/>
    <property type="match status" value="1"/>
</dbReference>
<name>A0A1A8XMQ5_9RHOO</name>
<dbReference type="NCBIfam" id="TIGR01554">
    <property type="entry name" value="major_cap_HK97"/>
    <property type="match status" value="1"/>
</dbReference>
<comment type="subcellular location">
    <subcellularLocation>
        <location evidence="1">Virion</location>
    </subcellularLocation>
</comment>